<feature type="compositionally biased region" description="Polar residues" evidence="1">
    <location>
        <begin position="23"/>
        <end position="35"/>
    </location>
</feature>
<protein>
    <submittedName>
        <fullName evidence="2">Uncharacterized protein</fullName>
    </submittedName>
</protein>
<organism evidence="2 3">
    <name type="scientific">Trichoglossum hirsutum</name>
    <dbReference type="NCBI Taxonomy" id="265104"/>
    <lineage>
        <taxon>Eukaryota</taxon>
        <taxon>Fungi</taxon>
        <taxon>Dikarya</taxon>
        <taxon>Ascomycota</taxon>
        <taxon>Pezizomycotina</taxon>
        <taxon>Geoglossomycetes</taxon>
        <taxon>Geoglossales</taxon>
        <taxon>Geoglossaceae</taxon>
        <taxon>Trichoglossum</taxon>
    </lineage>
</organism>
<dbReference type="Proteomes" id="UP000750711">
    <property type="component" value="Unassembled WGS sequence"/>
</dbReference>
<accession>A0A9P8IIR0</accession>
<evidence type="ECO:0000256" key="1">
    <source>
        <dbReference type="SAM" id="MobiDB-lite"/>
    </source>
</evidence>
<evidence type="ECO:0000313" key="2">
    <source>
        <dbReference type="EMBL" id="KAH0552890.1"/>
    </source>
</evidence>
<evidence type="ECO:0000313" key="3">
    <source>
        <dbReference type="Proteomes" id="UP000750711"/>
    </source>
</evidence>
<dbReference type="AlphaFoldDB" id="A0A9P8IIR0"/>
<proteinExistence type="predicted"/>
<sequence length="101" mass="11345">MPAFFSKVFRSRDGAGVSKKHALQTSASTAPQEPQWQDAWLRNEVSPDEVQELLRACTQEVKSRDQPQIPVRSERLSATSSIRDRTGVDGSEETSYCRNYG</sequence>
<name>A0A9P8IIR0_9PEZI</name>
<comment type="caution">
    <text evidence="2">The sequence shown here is derived from an EMBL/GenBank/DDBJ whole genome shotgun (WGS) entry which is preliminary data.</text>
</comment>
<reference evidence="2" key="1">
    <citation type="submission" date="2021-03" db="EMBL/GenBank/DDBJ databases">
        <title>Comparative genomics and phylogenomic investigation of the class Geoglossomycetes provide insights into ecological specialization and systematics.</title>
        <authorList>
            <person name="Melie T."/>
            <person name="Pirro S."/>
            <person name="Miller A.N."/>
            <person name="Quandt A."/>
        </authorList>
    </citation>
    <scope>NUCLEOTIDE SEQUENCE</scope>
    <source>
        <strain evidence="2">CAQ_001_2017</strain>
    </source>
</reference>
<keyword evidence="3" id="KW-1185">Reference proteome</keyword>
<feature type="region of interest" description="Disordered" evidence="1">
    <location>
        <begin position="16"/>
        <end position="37"/>
    </location>
</feature>
<gene>
    <name evidence="2" type="ORF">GP486_006909</name>
</gene>
<feature type="region of interest" description="Disordered" evidence="1">
    <location>
        <begin position="59"/>
        <end position="101"/>
    </location>
</feature>
<dbReference type="EMBL" id="JAGHQM010001722">
    <property type="protein sequence ID" value="KAH0552890.1"/>
    <property type="molecule type" value="Genomic_DNA"/>
</dbReference>